<organism evidence="2 3">
    <name type="scientific">Neurospora intermedia</name>
    <dbReference type="NCBI Taxonomy" id="5142"/>
    <lineage>
        <taxon>Eukaryota</taxon>
        <taxon>Fungi</taxon>
        <taxon>Dikarya</taxon>
        <taxon>Ascomycota</taxon>
        <taxon>Pezizomycotina</taxon>
        <taxon>Sordariomycetes</taxon>
        <taxon>Sordariomycetidae</taxon>
        <taxon>Sordariales</taxon>
        <taxon>Sordariaceae</taxon>
        <taxon>Neurospora</taxon>
    </lineage>
</organism>
<keyword evidence="3" id="KW-1185">Reference proteome</keyword>
<name>A0ABR3D2F9_NEUIN</name>
<feature type="compositionally biased region" description="Basic and acidic residues" evidence="1">
    <location>
        <begin position="14"/>
        <end position="25"/>
    </location>
</feature>
<evidence type="ECO:0000313" key="3">
    <source>
        <dbReference type="Proteomes" id="UP001451303"/>
    </source>
</evidence>
<dbReference type="Proteomes" id="UP001451303">
    <property type="component" value="Unassembled WGS sequence"/>
</dbReference>
<gene>
    <name evidence="2" type="ORF">QR685DRAFT_91469</name>
</gene>
<reference evidence="2 3" key="1">
    <citation type="submission" date="2023-09" db="EMBL/GenBank/DDBJ databases">
        <title>Multi-omics analysis of a traditional fermented food reveals byproduct-associated fungal strains for waste-to-food upcycling.</title>
        <authorList>
            <consortium name="Lawrence Berkeley National Laboratory"/>
            <person name="Rekdal V.M."/>
            <person name="Villalobos-Escobedo J.M."/>
            <person name="Rodriguez-Valeron N."/>
            <person name="Garcia M.O."/>
            <person name="Vasquez D.P."/>
            <person name="Damayanti I."/>
            <person name="Sorensen P.M."/>
            <person name="Baidoo E.E."/>
            <person name="De Carvalho A.C."/>
            <person name="Riley R."/>
            <person name="Lipzen A."/>
            <person name="He G."/>
            <person name="Yan M."/>
            <person name="Haridas S."/>
            <person name="Daum C."/>
            <person name="Yoshinaga Y."/>
            <person name="Ng V."/>
            <person name="Grigoriev I.V."/>
            <person name="Munk R."/>
            <person name="Nuraida L."/>
            <person name="Wijaya C.H."/>
            <person name="Morales P.-C."/>
            <person name="Keasling J.D."/>
        </authorList>
    </citation>
    <scope>NUCLEOTIDE SEQUENCE [LARGE SCALE GENOMIC DNA]</scope>
    <source>
        <strain evidence="2 3">FGSC 2613</strain>
    </source>
</reference>
<feature type="region of interest" description="Disordered" evidence="1">
    <location>
        <begin position="1"/>
        <end position="29"/>
    </location>
</feature>
<feature type="compositionally biased region" description="Polar residues" evidence="1">
    <location>
        <begin position="1"/>
        <end position="12"/>
    </location>
</feature>
<dbReference type="EMBL" id="JAVLET010000011">
    <property type="protein sequence ID" value="KAL0466880.1"/>
    <property type="molecule type" value="Genomic_DNA"/>
</dbReference>
<accession>A0ABR3D2F9</accession>
<protein>
    <submittedName>
        <fullName evidence="2">Uncharacterized protein</fullName>
    </submittedName>
</protein>
<sequence>MATSSTESSVSCDQKPHEPANDIRHPRWPLWPDTPPDFGLKLPELKGEDDFESWDLRVLGILRIHGLKGFVTGTEIPPPSDTPEDFQDLQTFNDRRRCAYRSIYYSTKPIHSELYLSGYNTNELPDDLDPKALWDAIHRWDLISHLHISAKVDLVRELSHIHHSQFDNLLEFKRRAEWLRCRLERAGVTIKRRADEDICFERVEELSRRMVDNVLVHGGIGLDLPHLVV</sequence>
<comment type="caution">
    <text evidence="2">The sequence shown here is derived from an EMBL/GenBank/DDBJ whole genome shotgun (WGS) entry which is preliminary data.</text>
</comment>
<evidence type="ECO:0000256" key="1">
    <source>
        <dbReference type="SAM" id="MobiDB-lite"/>
    </source>
</evidence>
<evidence type="ECO:0000313" key="2">
    <source>
        <dbReference type="EMBL" id="KAL0466880.1"/>
    </source>
</evidence>
<proteinExistence type="predicted"/>